<proteinExistence type="predicted"/>
<feature type="compositionally biased region" description="Basic and acidic residues" evidence="1">
    <location>
        <begin position="45"/>
        <end position="55"/>
    </location>
</feature>
<feature type="region of interest" description="Disordered" evidence="1">
    <location>
        <begin position="177"/>
        <end position="206"/>
    </location>
</feature>
<organism evidence="2 3">
    <name type="scientific">Actinomortierella ambigua</name>
    <dbReference type="NCBI Taxonomy" id="1343610"/>
    <lineage>
        <taxon>Eukaryota</taxon>
        <taxon>Fungi</taxon>
        <taxon>Fungi incertae sedis</taxon>
        <taxon>Mucoromycota</taxon>
        <taxon>Mortierellomycotina</taxon>
        <taxon>Mortierellomycetes</taxon>
        <taxon>Mortierellales</taxon>
        <taxon>Mortierellaceae</taxon>
        <taxon>Actinomortierella</taxon>
    </lineage>
</organism>
<evidence type="ECO:0000313" key="2">
    <source>
        <dbReference type="EMBL" id="KAG0249288.1"/>
    </source>
</evidence>
<feature type="region of interest" description="Disordered" evidence="1">
    <location>
        <begin position="245"/>
        <end position="270"/>
    </location>
</feature>
<evidence type="ECO:0000256" key="1">
    <source>
        <dbReference type="SAM" id="MobiDB-lite"/>
    </source>
</evidence>
<feature type="region of interest" description="Disordered" evidence="1">
    <location>
        <begin position="1"/>
        <end position="96"/>
    </location>
</feature>
<accession>A0A9P6PNT7</accession>
<keyword evidence="3" id="KW-1185">Reference proteome</keyword>
<dbReference type="EMBL" id="JAAAJB010001033">
    <property type="protein sequence ID" value="KAG0249288.1"/>
    <property type="molecule type" value="Genomic_DNA"/>
</dbReference>
<dbReference type="Proteomes" id="UP000807716">
    <property type="component" value="Unassembled WGS sequence"/>
</dbReference>
<comment type="caution">
    <text evidence="2">The sequence shown here is derived from an EMBL/GenBank/DDBJ whole genome shotgun (WGS) entry which is preliminary data.</text>
</comment>
<reference evidence="2" key="1">
    <citation type="journal article" date="2020" name="Fungal Divers.">
        <title>Resolving the Mortierellaceae phylogeny through synthesis of multi-gene phylogenetics and phylogenomics.</title>
        <authorList>
            <person name="Vandepol N."/>
            <person name="Liber J."/>
            <person name="Desiro A."/>
            <person name="Na H."/>
            <person name="Kennedy M."/>
            <person name="Barry K."/>
            <person name="Grigoriev I.V."/>
            <person name="Miller A.N."/>
            <person name="O'Donnell K."/>
            <person name="Stajich J.E."/>
            <person name="Bonito G."/>
        </authorList>
    </citation>
    <scope>NUCLEOTIDE SEQUENCE</scope>
    <source>
        <strain evidence="2">BC1065</strain>
    </source>
</reference>
<evidence type="ECO:0000313" key="3">
    <source>
        <dbReference type="Proteomes" id="UP000807716"/>
    </source>
</evidence>
<protein>
    <submittedName>
        <fullName evidence="2">Uncharacterized protein</fullName>
    </submittedName>
</protein>
<dbReference type="AlphaFoldDB" id="A0A9P6PNT7"/>
<gene>
    <name evidence="2" type="ORF">DFQ27_000240</name>
</gene>
<name>A0A9P6PNT7_9FUNG</name>
<sequence length="270" mass="30012">MQRKPSRVSRGAVTKRATPPTPKKRRRTLPGRYSALDTDEEEQEIDRILKQREKSTIAPAPTASRAALSGQVSPLTPEKRRRTLPGRYSALDTDEEEQEIERILKQREQSTVAPVLTASRVALADQATPTPKKRRLTLPGRYSALDTDEEEREIIKILGEREQSTVAAIPTASRAAIADQATPTPKKRRLTLPGRYSALDTDGEEQEIDTILKQREQSTVKEPVSPLMSPGINTLAAPKKINEGKNKASIVDHPVPSAPCYDSYTPKHRQ</sequence>